<dbReference type="SMART" id="SM00418">
    <property type="entry name" value="HTH_ARSR"/>
    <property type="match status" value="1"/>
</dbReference>
<dbReference type="Gene3D" id="1.10.10.10">
    <property type="entry name" value="Winged helix-like DNA-binding domain superfamily/Winged helix DNA-binding domain"/>
    <property type="match status" value="1"/>
</dbReference>
<dbReference type="InterPro" id="IPR036390">
    <property type="entry name" value="WH_DNA-bd_sf"/>
</dbReference>
<dbReference type="PRINTS" id="PR00778">
    <property type="entry name" value="HTHARSR"/>
</dbReference>
<dbReference type="PANTHER" id="PTHR43132">
    <property type="entry name" value="ARSENICAL RESISTANCE OPERON REPRESSOR ARSR-RELATED"/>
    <property type="match status" value="1"/>
</dbReference>
<protein>
    <submittedName>
        <fullName evidence="5">Metalloregulator ArsR/SmtB family transcription factor</fullName>
    </submittedName>
</protein>
<dbReference type="RefSeq" id="WP_248008714.1">
    <property type="nucleotide sequence ID" value="NZ_JAJHVV010000005.1"/>
</dbReference>
<keyword evidence="3" id="KW-0804">Transcription</keyword>
<dbReference type="Proteomes" id="UP001139559">
    <property type="component" value="Unassembled WGS sequence"/>
</dbReference>
<reference evidence="5" key="1">
    <citation type="submission" date="2021-11" db="EMBL/GenBank/DDBJ databases">
        <title>Vibrio ZSDE26 sp. nov. and Vibrio ZSDZ34 sp. nov., isolated from coastal seawater in Qingdao.</title>
        <authorList>
            <person name="Zhang P."/>
        </authorList>
    </citation>
    <scope>NUCLEOTIDE SEQUENCE</scope>
    <source>
        <strain evidence="5">ZSDE26</strain>
    </source>
</reference>
<name>A0A9X1XI51_9VIBR</name>
<feature type="domain" description="HTH arsR-type" evidence="4">
    <location>
        <begin position="8"/>
        <end position="104"/>
    </location>
</feature>
<gene>
    <name evidence="5" type="ORF">KP803_10170</name>
</gene>
<dbReference type="PROSITE" id="PS50987">
    <property type="entry name" value="HTH_ARSR_2"/>
    <property type="match status" value="1"/>
</dbReference>
<dbReference type="InterPro" id="IPR001845">
    <property type="entry name" value="HTH_ArsR_DNA-bd_dom"/>
</dbReference>
<proteinExistence type="predicted"/>
<dbReference type="GO" id="GO:0003700">
    <property type="term" value="F:DNA-binding transcription factor activity"/>
    <property type="evidence" value="ECO:0007669"/>
    <property type="project" value="InterPro"/>
</dbReference>
<dbReference type="Pfam" id="PF01022">
    <property type="entry name" value="HTH_5"/>
    <property type="match status" value="1"/>
</dbReference>
<dbReference type="InterPro" id="IPR051011">
    <property type="entry name" value="Metal_resp_trans_reg"/>
</dbReference>
<evidence type="ECO:0000256" key="1">
    <source>
        <dbReference type="ARBA" id="ARBA00023015"/>
    </source>
</evidence>
<dbReference type="NCBIfam" id="NF033788">
    <property type="entry name" value="HTH_metalloreg"/>
    <property type="match status" value="1"/>
</dbReference>
<comment type="caution">
    <text evidence="5">The sequence shown here is derived from an EMBL/GenBank/DDBJ whole genome shotgun (WGS) entry which is preliminary data.</text>
</comment>
<evidence type="ECO:0000313" key="5">
    <source>
        <dbReference type="EMBL" id="MCK6263637.1"/>
    </source>
</evidence>
<accession>A0A9X1XI51</accession>
<evidence type="ECO:0000259" key="4">
    <source>
        <dbReference type="PROSITE" id="PS50987"/>
    </source>
</evidence>
<keyword evidence="1" id="KW-0805">Transcription regulation</keyword>
<evidence type="ECO:0000313" key="6">
    <source>
        <dbReference type="Proteomes" id="UP001139559"/>
    </source>
</evidence>
<dbReference type="EMBL" id="JAJHVV010000005">
    <property type="protein sequence ID" value="MCK6263637.1"/>
    <property type="molecule type" value="Genomic_DNA"/>
</dbReference>
<evidence type="ECO:0000256" key="3">
    <source>
        <dbReference type="ARBA" id="ARBA00023163"/>
    </source>
</evidence>
<keyword evidence="2" id="KW-0238">DNA-binding</keyword>
<evidence type="ECO:0000256" key="2">
    <source>
        <dbReference type="ARBA" id="ARBA00023125"/>
    </source>
</evidence>
<dbReference type="GO" id="GO:0003677">
    <property type="term" value="F:DNA binding"/>
    <property type="evidence" value="ECO:0007669"/>
    <property type="project" value="UniProtKB-KW"/>
</dbReference>
<organism evidence="5 6">
    <name type="scientific">Vibrio amylolyticus</name>
    <dbReference type="NCBI Taxonomy" id="2847292"/>
    <lineage>
        <taxon>Bacteria</taxon>
        <taxon>Pseudomonadati</taxon>
        <taxon>Pseudomonadota</taxon>
        <taxon>Gammaproteobacteria</taxon>
        <taxon>Vibrionales</taxon>
        <taxon>Vibrionaceae</taxon>
        <taxon>Vibrio</taxon>
    </lineage>
</organism>
<dbReference type="CDD" id="cd00090">
    <property type="entry name" value="HTH_ARSR"/>
    <property type="match status" value="1"/>
</dbReference>
<dbReference type="AlphaFoldDB" id="A0A9X1XI51"/>
<keyword evidence="6" id="KW-1185">Reference proteome</keyword>
<dbReference type="SUPFAM" id="SSF46785">
    <property type="entry name" value="Winged helix' DNA-binding domain"/>
    <property type="match status" value="1"/>
</dbReference>
<dbReference type="InterPro" id="IPR036388">
    <property type="entry name" value="WH-like_DNA-bd_sf"/>
</dbReference>
<dbReference type="PANTHER" id="PTHR43132:SF2">
    <property type="entry name" value="ARSENICAL RESISTANCE OPERON REPRESSOR ARSR-RELATED"/>
    <property type="match status" value="1"/>
</dbReference>
<dbReference type="InterPro" id="IPR011991">
    <property type="entry name" value="ArsR-like_HTH"/>
</dbReference>
<sequence length="107" mass="11860">MDTSIVDIDEMHSQAENAADLLRVMAHPERLMVLCQLTIGEVGVGELLRCSSLSQSAFSQHLSVLRNYGLIEARKESQQVFYSLADPRVEVLIGSIHGLFCQSDIRA</sequence>